<dbReference type="AlphaFoldDB" id="E4X0S8"/>
<accession>E4X0S8</accession>
<dbReference type="FunFam" id="3.30.2410.10:FF:000001">
    <property type="entry name" value="E3 ubiquitin-protein ligase NEDD4-like"/>
    <property type="match status" value="1"/>
</dbReference>
<dbReference type="GO" id="GO:0005737">
    <property type="term" value="C:cytoplasm"/>
    <property type="evidence" value="ECO:0007669"/>
    <property type="project" value="UniProtKB-ARBA"/>
</dbReference>
<dbReference type="EMBL" id="FN653020">
    <property type="protein sequence ID" value="CBY22963.1"/>
    <property type="molecule type" value="Genomic_DNA"/>
</dbReference>
<dbReference type="PROSITE" id="PS50237">
    <property type="entry name" value="HECT"/>
    <property type="match status" value="1"/>
</dbReference>
<evidence type="ECO:0000256" key="3">
    <source>
        <dbReference type="ARBA" id="ARBA00012485"/>
    </source>
</evidence>
<dbReference type="SUPFAM" id="SSF49562">
    <property type="entry name" value="C2 domain (Calcium/lipid-binding domain, CaLB)"/>
    <property type="match status" value="1"/>
</dbReference>
<dbReference type="CDD" id="cd00078">
    <property type="entry name" value="HECTc"/>
    <property type="match status" value="1"/>
</dbReference>
<dbReference type="Gene3D" id="3.30.2160.10">
    <property type="entry name" value="Hect, E3 ligase catalytic domain"/>
    <property type="match status" value="1"/>
</dbReference>
<evidence type="ECO:0000259" key="11">
    <source>
        <dbReference type="PROSITE" id="PS50237"/>
    </source>
</evidence>
<dbReference type="InterPro" id="IPR036020">
    <property type="entry name" value="WW_dom_sf"/>
</dbReference>
<dbReference type="GO" id="GO:0043161">
    <property type="term" value="P:proteasome-mediated ubiquitin-dependent protein catabolic process"/>
    <property type="evidence" value="ECO:0007669"/>
    <property type="project" value="TreeGrafter"/>
</dbReference>
<dbReference type="CDD" id="cd00201">
    <property type="entry name" value="WW"/>
    <property type="match status" value="2"/>
</dbReference>
<dbReference type="Gene3D" id="2.60.40.150">
    <property type="entry name" value="C2 domain"/>
    <property type="match status" value="1"/>
</dbReference>
<dbReference type="InParanoid" id="E4X0S8"/>
<feature type="region of interest" description="Disordered" evidence="8">
    <location>
        <begin position="106"/>
        <end position="125"/>
    </location>
</feature>
<keyword evidence="4" id="KW-0808">Transferase</keyword>
<feature type="domain" description="C2" evidence="9">
    <location>
        <begin position="1"/>
        <end position="89"/>
    </location>
</feature>
<dbReference type="FunFam" id="3.90.1750.10:FF:000079">
    <property type="entry name" value="E3 ubiquitin-protein ligase"/>
    <property type="match status" value="1"/>
</dbReference>
<dbReference type="InterPro" id="IPR001202">
    <property type="entry name" value="WW_dom"/>
</dbReference>
<dbReference type="InterPro" id="IPR000008">
    <property type="entry name" value="C2_dom"/>
</dbReference>
<keyword evidence="5" id="KW-0677">Repeat</keyword>
<evidence type="ECO:0000256" key="5">
    <source>
        <dbReference type="ARBA" id="ARBA00022737"/>
    </source>
</evidence>
<keyword evidence="13" id="KW-1185">Reference proteome</keyword>
<feature type="domain" description="WW" evidence="10">
    <location>
        <begin position="180"/>
        <end position="213"/>
    </location>
</feature>
<dbReference type="SUPFAM" id="SSF51045">
    <property type="entry name" value="WW domain"/>
    <property type="match status" value="2"/>
</dbReference>
<dbReference type="Pfam" id="PF00168">
    <property type="entry name" value="C2"/>
    <property type="match status" value="1"/>
</dbReference>
<comment type="catalytic activity">
    <reaction evidence="1">
        <text>S-ubiquitinyl-[E2 ubiquitin-conjugating enzyme]-L-cysteine + [acceptor protein]-L-lysine = [E2 ubiquitin-conjugating enzyme]-L-cysteine + N(6)-ubiquitinyl-[acceptor protein]-L-lysine.</text>
        <dbReference type="EC" id="2.3.2.26"/>
    </reaction>
</comment>
<evidence type="ECO:0000259" key="9">
    <source>
        <dbReference type="PROSITE" id="PS50004"/>
    </source>
</evidence>
<dbReference type="Gene3D" id="3.30.2410.10">
    <property type="entry name" value="Hect, E3 ligase catalytic domain"/>
    <property type="match status" value="1"/>
</dbReference>
<feature type="domain" description="WW" evidence="10">
    <location>
        <begin position="138"/>
        <end position="171"/>
    </location>
</feature>
<dbReference type="PANTHER" id="PTHR11254:SF395">
    <property type="entry name" value="E3 UBIQUITIN-PROTEIN LIGASE SMURF1"/>
    <property type="match status" value="1"/>
</dbReference>
<dbReference type="SUPFAM" id="SSF56204">
    <property type="entry name" value="Hect, E3 ligase catalytic domain"/>
    <property type="match status" value="1"/>
</dbReference>
<evidence type="ECO:0000313" key="13">
    <source>
        <dbReference type="Proteomes" id="UP000001307"/>
    </source>
</evidence>
<dbReference type="InterPro" id="IPR035892">
    <property type="entry name" value="C2_domain_sf"/>
</dbReference>
<evidence type="ECO:0000256" key="6">
    <source>
        <dbReference type="ARBA" id="ARBA00022786"/>
    </source>
</evidence>
<dbReference type="EC" id="2.3.2.26" evidence="3"/>
<evidence type="ECO:0000256" key="4">
    <source>
        <dbReference type="ARBA" id="ARBA00022679"/>
    </source>
</evidence>
<dbReference type="GO" id="GO:0030514">
    <property type="term" value="P:negative regulation of BMP signaling pathway"/>
    <property type="evidence" value="ECO:0007669"/>
    <property type="project" value="TreeGrafter"/>
</dbReference>
<dbReference type="FunCoup" id="E4X0S8">
    <property type="interactions" value="251"/>
</dbReference>
<dbReference type="GO" id="GO:0061630">
    <property type="term" value="F:ubiquitin protein ligase activity"/>
    <property type="evidence" value="ECO:0007669"/>
    <property type="project" value="UniProtKB-EC"/>
</dbReference>
<dbReference type="SMART" id="SM00119">
    <property type="entry name" value="HECTc"/>
    <property type="match status" value="1"/>
</dbReference>
<comment type="pathway">
    <text evidence="2">Protein modification; protein ubiquitination.</text>
</comment>
<reference evidence="12" key="1">
    <citation type="journal article" date="2010" name="Science">
        <title>Plasticity of animal genome architecture unmasked by rapid evolution of a pelagic tunicate.</title>
        <authorList>
            <person name="Denoeud F."/>
            <person name="Henriet S."/>
            <person name="Mungpakdee S."/>
            <person name="Aury J.M."/>
            <person name="Da Silva C."/>
            <person name="Brinkmann H."/>
            <person name="Mikhaleva J."/>
            <person name="Olsen L.C."/>
            <person name="Jubin C."/>
            <person name="Canestro C."/>
            <person name="Bouquet J.M."/>
            <person name="Danks G."/>
            <person name="Poulain J."/>
            <person name="Campsteijn C."/>
            <person name="Adamski M."/>
            <person name="Cross I."/>
            <person name="Yadetie F."/>
            <person name="Muffato M."/>
            <person name="Louis A."/>
            <person name="Butcher S."/>
            <person name="Tsagkogeorga G."/>
            <person name="Konrad A."/>
            <person name="Singh S."/>
            <person name="Jensen M.F."/>
            <person name="Cong E.H."/>
            <person name="Eikeseth-Otteraa H."/>
            <person name="Noel B."/>
            <person name="Anthouard V."/>
            <person name="Porcel B.M."/>
            <person name="Kachouri-Lafond R."/>
            <person name="Nishino A."/>
            <person name="Ugolini M."/>
            <person name="Chourrout P."/>
            <person name="Nishida H."/>
            <person name="Aasland R."/>
            <person name="Huzurbazar S."/>
            <person name="Westhof E."/>
            <person name="Delsuc F."/>
            <person name="Lehrach H."/>
            <person name="Reinhardt R."/>
            <person name="Weissenbach J."/>
            <person name="Roy S.W."/>
            <person name="Artiguenave F."/>
            <person name="Postlethwait J.H."/>
            <person name="Manak J.R."/>
            <person name="Thompson E.M."/>
            <person name="Jaillon O."/>
            <person name="Du Pasquier L."/>
            <person name="Boudinot P."/>
            <person name="Liberles D.A."/>
            <person name="Volff J.N."/>
            <person name="Philippe H."/>
            <person name="Lenhard B."/>
            <person name="Roest Crollius H."/>
            <person name="Wincker P."/>
            <person name="Chourrout D."/>
        </authorList>
    </citation>
    <scope>NUCLEOTIDE SEQUENCE [LARGE SCALE GENOMIC DNA]</scope>
</reference>
<evidence type="ECO:0000256" key="2">
    <source>
        <dbReference type="ARBA" id="ARBA00004906"/>
    </source>
</evidence>
<dbReference type="PANTHER" id="PTHR11254">
    <property type="entry name" value="HECT DOMAIN UBIQUITIN-PROTEIN LIGASE"/>
    <property type="match status" value="1"/>
</dbReference>
<dbReference type="UniPathway" id="UPA00143"/>
<feature type="active site" description="Glycyl thioester intermediate" evidence="7">
    <location>
        <position position="588"/>
    </location>
</feature>
<dbReference type="InterPro" id="IPR035983">
    <property type="entry name" value="Hect_E3_ubiquitin_ligase"/>
</dbReference>
<dbReference type="GO" id="GO:0016567">
    <property type="term" value="P:protein ubiquitination"/>
    <property type="evidence" value="ECO:0007669"/>
    <property type="project" value="UniProtKB-UniPathway"/>
</dbReference>
<dbReference type="PROSITE" id="PS50020">
    <property type="entry name" value="WW_DOMAIN_2"/>
    <property type="match status" value="2"/>
</dbReference>
<evidence type="ECO:0000256" key="8">
    <source>
        <dbReference type="SAM" id="MobiDB-lite"/>
    </source>
</evidence>
<dbReference type="Pfam" id="PF00397">
    <property type="entry name" value="WW"/>
    <property type="match status" value="1"/>
</dbReference>
<dbReference type="InterPro" id="IPR000569">
    <property type="entry name" value="HECT_dom"/>
</dbReference>
<evidence type="ECO:0000313" key="12">
    <source>
        <dbReference type="EMBL" id="CBY22963.1"/>
    </source>
</evidence>
<dbReference type="Proteomes" id="UP000001307">
    <property type="component" value="Unassembled WGS sequence"/>
</dbReference>
<dbReference type="Pfam" id="PF00632">
    <property type="entry name" value="HECT"/>
    <property type="match status" value="1"/>
</dbReference>
<dbReference type="Gene3D" id="3.90.1750.10">
    <property type="entry name" value="Hect, E3 ligase catalytic domains"/>
    <property type="match status" value="1"/>
</dbReference>
<name>E4X0S8_OIKDI</name>
<gene>
    <name evidence="12" type="ORF">GSOID_T00014885001</name>
</gene>
<dbReference type="Gene3D" id="2.20.70.10">
    <property type="match status" value="1"/>
</dbReference>
<feature type="domain" description="HECT" evidence="11">
    <location>
        <begin position="279"/>
        <end position="620"/>
    </location>
</feature>
<proteinExistence type="predicted"/>
<evidence type="ECO:0000256" key="7">
    <source>
        <dbReference type="PROSITE-ProRule" id="PRU00104"/>
    </source>
</evidence>
<dbReference type="InterPro" id="IPR050409">
    <property type="entry name" value="E3_ubiq-protein_ligase"/>
</dbReference>
<evidence type="ECO:0000256" key="1">
    <source>
        <dbReference type="ARBA" id="ARBA00000885"/>
    </source>
</evidence>
<dbReference type="SMART" id="SM00456">
    <property type="entry name" value="WW"/>
    <property type="match status" value="2"/>
</dbReference>
<dbReference type="PROSITE" id="PS50004">
    <property type="entry name" value="C2"/>
    <property type="match status" value="1"/>
</dbReference>
<sequence length="620" mass="70568">MGLDSINTKPSVLCRLTIDNKNLAVQTKTILDNDAPKFNQDFDLSISKRDGLTIEVLDVKRKKVICGAHLSSAKIERLKQQGGVQSLNLRNPKDQANSGVVYLEVNSRAPRRPSAPTEARSRPQQDQDYFCRDIIHGPALPKHYERRVTSKGQVFWLNHNTGQKTWHDPRFARRRVQSEGPLPAGWEVRTLDNGRPYYINHETETTQYTDPRLEQPTTPRSPILAPAFGVRLHSKLNHLRSDLSRTFHGSTDKSNPALKISLRREDIFESSYRAIYACPANLLHSRLYITFDKEIGIDYGGVAREWLYLLSKQMFSPDYGLFEYVSDDDYLLQLSPISSANPDHLNYFKFIGRVLGIAIFHGHYIDAAFSPIIFKQLLTIPLSLDDLKGVDEDLHKSLSWILDNDVVENGFDDQPFTVDWDVLGEQKTTNLCPNGDQITLTELNKADYVSLYVSWRLSRDTGKQLEALKSGLFEIVPSSFLSIFDSRELELVLCGLASIDVDDWERNTKYGHLTADTELVTWFWSIVRSMDDVNRARLLQFCTGTSRVPVAGFKNLRGATNKDSNSVRPFSIVLVEGPPALFPKAHTCFNRLDIPIYESREQFAEKLHFAINETMGFHDK</sequence>
<dbReference type="OrthoDB" id="8068875at2759"/>
<dbReference type="PROSITE" id="PS01159">
    <property type="entry name" value="WW_DOMAIN_1"/>
    <property type="match status" value="1"/>
</dbReference>
<keyword evidence="6 7" id="KW-0833">Ubl conjugation pathway</keyword>
<protein>
    <recommendedName>
        <fullName evidence="3">HECT-type E3 ubiquitin transferase</fullName>
        <ecNumber evidence="3">2.3.2.26</ecNumber>
    </recommendedName>
</protein>
<organism evidence="12">
    <name type="scientific">Oikopleura dioica</name>
    <name type="common">Tunicate</name>
    <dbReference type="NCBI Taxonomy" id="34765"/>
    <lineage>
        <taxon>Eukaryota</taxon>
        <taxon>Metazoa</taxon>
        <taxon>Chordata</taxon>
        <taxon>Tunicata</taxon>
        <taxon>Appendicularia</taxon>
        <taxon>Copelata</taxon>
        <taxon>Oikopleuridae</taxon>
        <taxon>Oikopleura</taxon>
    </lineage>
</organism>
<evidence type="ECO:0000259" key="10">
    <source>
        <dbReference type="PROSITE" id="PS50020"/>
    </source>
</evidence>